<proteinExistence type="predicted"/>
<accession>A0A940MTY8</accession>
<name>A0A940MTY8_9PROT</name>
<comment type="caution">
    <text evidence="2">The sequence shown here is derived from an EMBL/GenBank/DDBJ whole genome shotgun (WGS) entry which is preliminary data.</text>
</comment>
<feature type="compositionally biased region" description="Basic and acidic residues" evidence="1">
    <location>
        <begin position="92"/>
        <end position="104"/>
    </location>
</feature>
<sequence length="112" mass="11383">MADDGKGKGPVGRESEVPGMLENWGLQTKNARPASVGQHDPLRDRNGDDSAPGIKPEAGYKPGPGTNEGNAGPGKSEPDSGTSSVITPGVKEATDIKPGAERDAPPLTGLVD</sequence>
<dbReference type="RefSeq" id="WP_209373608.1">
    <property type="nucleotide sequence ID" value="NZ_JAGIZA010000005.1"/>
</dbReference>
<evidence type="ECO:0000313" key="3">
    <source>
        <dbReference type="Proteomes" id="UP000677537"/>
    </source>
</evidence>
<evidence type="ECO:0000313" key="2">
    <source>
        <dbReference type="EMBL" id="MBP0493384.1"/>
    </source>
</evidence>
<dbReference type="EMBL" id="JAGIZA010000005">
    <property type="protein sequence ID" value="MBP0493384.1"/>
    <property type="molecule type" value="Genomic_DNA"/>
</dbReference>
<organism evidence="2 3">
    <name type="scientific">Roseomonas indoligenes</name>
    <dbReference type="NCBI Taxonomy" id="2820811"/>
    <lineage>
        <taxon>Bacteria</taxon>
        <taxon>Pseudomonadati</taxon>
        <taxon>Pseudomonadota</taxon>
        <taxon>Alphaproteobacteria</taxon>
        <taxon>Acetobacterales</taxon>
        <taxon>Roseomonadaceae</taxon>
        <taxon>Roseomonas</taxon>
    </lineage>
</organism>
<gene>
    <name evidence="2" type="ORF">J5Y10_11410</name>
</gene>
<feature type="region of interest" description="Disordered" evidence="1">
    <location>
        <begin position="1"/>
        <end position="112"/>
    </location>
</feature>
<dbReference type="AlphaFoldDB" id="A0A940MTY8"/>
<keyword evidence="3" id="KW-1185">Reference proteome</keyword>
<evidence type="ECO:0000256" key="1">
    <source>
        <dbReference type="SAM" id="MobiDB-lite"/>
    </source>
</evidence>
<dbReference type="Proteomes" id="UP000677537">
    <property type="component" value="Unassembled WGS sequence"/>
</dbReference>
<reference evidence="2" key="1">
    <citation type="submission" date="2021-03" db="EMBL/GenBank/DDBJ databases">
        <authorList>
            <person name="So Y."/>
        </authorList>
    </citation>
    <scope>NUCLEOTIDE SEQUENCE</scope>
    <source>
        <strain evidence="2">SG15</strain>
    </source>
</reference>
<protein>
    <submittedName>
        <fullName evidence="2">Uncharacterized protein</fullName>
    </submittedName>
</protein>
<feature type="compositionally biased region" description="Basic and acidic residues" evidence="1">
    <location>
        <begin position="1"/>
        <end position="16"/>
    </location>
</feature>